<dbReference type="InterPro" id="IPR007420">
    <property type="entry name" value="DUF465"/>
</dbReference>
<dbReference type="Pfam" id="PF04325">
    <property type="entry name" value="DUF465"/>
    <property type="match status" value="1"/>
</dbReference>
<dbReference type="Proteomes" id="UP000185192">
    <property type="component" value="Unassembled WGS sequence"/>
</dbReference>
<evidence type="ECO:0000313" key="3">
    <source>
        <dbReference type="Proteomes" id="UP000185192"/>
    </source>
</evidence>
<evidence type="ECO:0000313" key="2">
    <source>
        <dbReference type="EMBL" id="SIO08910.1"/>
    </source>
</evidence>
<gene>
    <name evidence="2" type="ORF">SAMN02745824_2906</name>
</gene>
<feature type="coiled-coil region" evidence="1">
    <location>
        <begin position="5"/>
        <end position="51"/>
    </location>
</feature>
<keyword evidence="1" id="KW-0175">Coiled coil</keyword>
<dbReference type="AlphaFoldDB" id="A0A1N6GN06"/>
<name>A0A1N6GN06_9SPHN</name>
<reference evidence="3" key="1">
    <citation type="submission" date="2016-11" db="EMBL/GenBank/DDBJ databases">
        <authorList>
            <person name="Varghese N."/>
            <person name="Submissions S."/>
        </authorList>
    </citation>
    <scope>NUCLEOTIDE SEQUENCE [LARGE SCALE GENOMIC DNA]</scope>
    <source>
        <strain evidence="3">DSM 22363</strain>
    </source>
</reference>
<protein>
    <recommendedName>
        <fullName evidence="4">DUF465 domain-containing protein</fullName>
    </recommendedName>
</protein>
<dbReference type="OrthoDB" id="7428985at2"/>
<dbReference type="RefSeq" id="WP_159437120.1">
    <property type="nucleotide sequence ID" value="NZ_FSQW01000002.1"/>
</dbReference>
<dbReference type="InterPro" id="IPR038444">
    <property type="entry name" value="DUF465_sf"/>
</dbReference>
<organism evidence="2 3">
    <name type="scientific">Parasphingorhabdus marina DSM 22363</name>
    <dbReference type="NCBI Taxonomy" id="1123272"/>
    <lineage>
        <taxon>Bacteria</taxon>
        <taxon>Pseudomonadati</taxon>
        <taxon>Pseudomonadota</taxon>
        <taxon>Alphaproteobacteria</taxon>
        <taxon>Sphingomonadales</taxon>
        <taxon>Sphingomonadaceae</taxon>
        <taxon>Parasphingorhabdus</taxon>
    </lineage>
</organism>
<accession>A0A1N6GN06</accession>
<dbReference type="EMBL" id="FSQW01000002">
    <property type="protein sequence ID" value="SIO08910.1"/>
    <property type="molecule type" value="Genomic_DNA"/>
</dbReference>
<proteinExistence type="predicted"/>
<keyword evidence="3" id="KW-1185">Reference proteome</keyword>
<dbReference type="Gene3D" id="6.10.280.50">
    <property type="match status" value="1"/>
</dbReference>
<sequence>MNNYLNKLYQRHRRLNRLIDNCKAASRQQELRQLKKIRLRIKDEIAAARMKLEPARL</sequence>
<evidence type="ECO:0000256" key="1">
    <source>
        <dbReference type="SAM" id="Coils"/>
    </source>
</evidence>
<evidence type="ECO:0008006" key="4">
    <source>
        <dbReference type="Google" id="ProtNLM"/>
    </source>
</evidence>